<dbReference type="OrthoDB" id="9801938at2"/>
<dbReference type="RefSeq" id="WP_008411277.1">
    <property type="nucleotide sequence ID" value="NZ_CAOS01000008.1"/>
</dbReference>
<feature type="binding site" evidence="4">
    <location>
        <position position="54"/>
    </location>
    <ligand>
        <name>substrate</name>
    </ligand>
</feature>
<dbReference type="GO" id="GO:0046872">
    <property type="term" value="F:metal ion binding"/>
    <property type="evidence" value="ECO:0007669"/>
    <property type="project" value="UniProtKB-KW"/>
</dbReference>
<protein>
    <recommendedName>
        <fullName evidence="5">5-formyltetrahydrofolate cyclo-ligase</fullName>
        <ecNumber evidence="5">6.3.3.2</ecNumber>
    </recommendedName>
</protein>
<evidence type="ECO:0000256" key="2">
    <source>
        <dbReference type="ARBA" id="ARBA00022741"/>
    </source>
</evidence>
<keyword evidence="2 4" id="KW-0547">Nucleotide-binding</keyword>
<gene>
    <name evidence="6" type="ORF">DESHY_160199</name>
</gene>
<keyword evidence="5" id="KW-0460">Magnesium</keyword>
<evidence type="ECO:0000256" key="3">
    <source>
        <dbReference type="ARBA" id="ARBA00022840"/>
    </source>
</evidence>
<comment type="catalytic activity">
    <reaction evidence="5">
        <text>(6S)-5-formyl-5,6,7,8-tetrahydrofolate + ATP = (6R)-5,10-methenyltetrahydrofolate + ADP + phosphate</text>
        <dbReference type="Rhea" id="RHEA:10488"/>
        <dbReference type="ChEBI" id="CHEBI:30616"/>
        <dbReference type="ChEBI" id="CHEBI:43474"/>
        <dbReference type="ChEBI" id="CHEBI:57455"/>
        <dbReference type="ChEBI" id="CHEBI:57457"/>
        <dbReference type="ChEBI" id="CHEBI:456216"/>
        <dbReference type="EC" id="6.3.3.2"/>
    </reaction>
</comment>
<feature type="binding site" evidence="4">
    <location>
        <position position="49"/>
    </location>
    <ligand>
        <name>substrate</name>
    </ligand>
</feature>
<name>K8DYZ2_9FIRM</name>
<organism evidence="6 7">
    <name type="scientific">Desulforamulus hydrothermalis Lam5 = DSM 18033</name>
    <dbReference type="NCBI Taxonomy" id="1121428"/>
    <lineage>
        <taxon>Bacteria</taxon>
        <taxon>Bacillati</taxon>
        <taxon>Bacillota</taxon>
        <taxon>Clostridia</taxon>
        <taxon>Eubacteriales</taxon>
        <taxon>Peptococcaceae</taxon>
        <taxon>Desulforamulus</taxon>
    </lineage>
</organism>
<sequence>MDKNTLRKQMLAARSSLTEQARQDKSRRITEQLLALPCYQTARTVMAYLDYRSEVATELLITHALQAGKRLAVPVVNRQDKTMLPSLLENFPQDLVPGPYGIRQPAPGSIRPVPVQELDLVLVPGVAFDARGNRLGYGGGYYDRFLPRLRPDARAVGLAYQLQLSGCLSSCLGPHDQPVHMVITEKGVLVCRPEPPAG</sequence>
<evidence type="ECO:0000256" key="4">
    <source>
        <dbReference type="PIRSR" id="PIRSR006806-1"/>
    </source>
</evidence>
<dbReference type="InterPro" id="IPR024185">
    <property type="entry name" value="FTHF_cligase-like_sf"/>
</dbReference>
<dbReference type="EMBL" id="CAOS01000008">
    <property type="protein sequence ID" value="CCO08075.1"/>
    <property type="molecule type" value="Genomic_DNA"/>
</dbReference>
<dbReference type="PANTHER" id="PTHR23407:SF1">
    <property type="entry name" value="5-FORMYLTETRAHYDROFOLATE CYCLO-LIGASE"/>
    <property type="match status" value="1"/>
</dbReference>
<dbReference type="InterPro" id="IPR037171">
    <property type="entry name" value="NagB/RpiA_transferase-like"/>
</dbReference>
<dbReference type="GO" id="GO:0035999">
    <property type="term" value="P:tetrahydrofolate interconversion"/>
    <property type="evidence" value="ECO:0007669"/>
    <property type="project" value="TreeGrafter"/>
</dbReference>
<dbReference type="eggNOG" id="COG0212">
    <property type="taxonomic scope" value="Bacteria"/>
</dbReference>
<proteinExistence type="inferred from homology"/>
<evidence type="ECO:0000256" key="1">
    <source>
        <dbReference type="ARBA" id="ARBA00010638"/>
    </source>
</evidence>
<evidence type="ECO:0000256" key="5">
    <source>
        <dbReference type="RuleBase" id="RU361279"/>
    </source>
</evidence>
<comment type="caution">
    <text evidence="6">The sequence shown here is derived from an EMBL/GenBank/DDBJ whole genome shotgun (WGS) entry which is preliminary data.</text>
</comment>
<comment type="cofactor">
    <cofactor evidence="5">
        <name>Mg(2+)</name>
        <dbReference type="ChEBI" id="CHEBI:18420"/>
    </cofactor>
</comment>
<evidence type="ECO:0000313" key="7">
    <source>
        <dbReference type="Proteomes" id="UP000009315"/>
    </source>
</evidence>
<dbReference type="EC" id="6.3.3.2" evidence="5"/>
<keyword evidence="6" id="KW-0436">Ligase</keyword>
<accession>K8DYZ2</accession>
<feature type="binding site" evidence="4">
    <location>
        <begin position="134"/>
        <end position="142"/>
    </location>
    <ligand>
        <name>ATP</name>
        <dbReference type="ChEBI" id="CHEBI:30616"/>
    </ligand>
</feature>
<dbReference type="InterPro" id="IPR002698">
    <property type="entry name" value="FTHF_cligase"/>
</dbReference>
<dbReference type="AlphaFoldDB" id="K8DYZ2"/>
<comment type="similarity">
    <text evidence="1 5">Belongs to the 5-formyltetrahydrofolate cyclo-ligase family.</text>
</comment>
<feature type="binding site" evidence="4">
    <location>
        <begin position="3"/>
        <end position="7"/>
    </location>
    <ligand>
        <name>ATP</name>
        <dbReference type="ChEBI" id="CHEBI:30616"/>
    </ligand>
</feature>
<reference evidence="6 7" key="1">
    <citation type="journal article" date="2013" name="Genome Announc.">
        <title>Genome Sequence of the Sulfate-Reducing Bacterium Desulfotomaculum hydrothermale Lam5(T).</title>
        <authorList>
            <person name="Amin O."/>
            <person name="Fardeau M.L."/>
            <person name="Valette O."/>
            <person name="Hirschler-Rea A."/>
            <person name="Barbe V."/>
            <person name="Medigue C."/>
            <person name="Vacherie B."/>
            <person name="Ollivier B."/>
            <person name="Bertin P.N."/>
            <person name="Dolla A."/>
        </authorList>
    </citation>
    <scope>NUCLEOTIDE SEQUENCE [LARGE SCALE GENOMIC DNA]</scope>
    <source>
        <strain evidence="7">Lam5 / DSM 18033</strain>
    </source>
</reference>
<dbReference type="Gene3D" id="3.40.50.10420">
    <property type="entry name" value="NagB/RpiA/CoA transferase-like"/>
    <property type="match status" value="1"/>
</dbReference>
<evidence type="ECO:0000313" key="6">
    <source>
        <dbReference type="EMBL" id="CCO08075.1"/>
    </source>
</evidence>
<dbReference type="PANTHER" id="PTHR23407">
    <property type="entry name" value="ATPASE INHIBITOR/5-FORMYLTETRAHYDROFOLATE CYCLO-LIGASE"/>
    <property type="match status" value="1"/>
</dbReference>
<keyword evidence="5" id="KW-0479">Metal-binding</keyword>
<keyword evidence="3 4" id="KW-0067">ATP-binding</keyword>
<dbReference type="PIRSF" id="PIRSF006806">
    <property type="entry name" value="FTHF_cligase"/>
    <property type="match status" value="1"/>
</dbReference>
<dbReference type="GO" id="GO:0005524">
    <property type="term" value="F:ATP binding"/>
    <property type="evidence" value="ECO:0007669"/>
    <property type="project" value="UniProtKB-KW"/>
</dbReference>
<dbReference type="NCBIfam" id="TIGR02727">
    <property type="entry name" value="MTHFS_bact"/>
    <property type="match status" value="1"/>
</dbReference>
<dbReference type="STRING" id="1121428.DESHY_160199"/>
<dbReference type="GO" id="GO:0009396">
    <property type="term" value="P:folic acid-containing compound biosynthetic process"/>
    <property type="evidence" value="ECO:0007669"/>
    <property type="project" value="TreeGrafter"/>
</dbReference>
<keyword evidence="7" id="KW-1185">Reference proteome</keyword>
<dbReference type="Proteomes" id="UP000009315">
    <property type="component" value="Unassembled WGS sequence"/>
</dbReference>
<dbReference type="GO" id="GO:0030272">
    <property type="term" value="F:5-formyltetrahydrofolate cyclo-ligase activity"/>
    <property type="evidence" value="ECO:0007669"/>
    <property type="project" value="UniProtKB-EC"/>
</dbReference>
<dbReference type="Pfam" id="PF01812">
    <property type="entry name" value="5-FTHF_cyc-lig"/>
    <property type="match status" value="1"/>
</dbReference>
<dbReference type="SUPFAM" id="SSF100950">
    <property type="entry name" value="NagB/RpiA/CoA transferase-like"/>
    <property type="match status" value="1"/>
</dbReference>